<proteinExistence type="predicted"/>
<feature type="compositionally biased region" description="Basic and acidic residues" evidence="1">
    <location>
        <begin position="451"/>
        <end position="470"/>
    </location>
</feature>
<accession>A0A975BE68</accession>
<feature type="region of interest" description="Disordered" evidence="1">
    <location>
        <begin position="220"/>
        <end position="243"/>
    </location>
</feature>
<dbReference type="EMBL" id="CP061799">
    <property type="protein sequence ID" value="QTA83673.1"/>
    <property type="molecule type" value="Genomic_DNA"/>
</dbReference>
<evidence type="ECO:0000256" key="1">
    <source>
        <dbReference type="SAM" id="MobiDB-lite"/>
    </source>
</evidence>
<name>A0A975BE68_9BACT</name>
<feature type="compositionally biased region" description="Acidic residues" evidence="1">
    <location>
        <begin position="471"/>
        <end position="480"/>
    </location>
</feature>
<evidence type="ECO:0000313" key="3">
    <source>
        <dbReference type="Proteomes" id="UP000663720"/>
    </source>
</evidence>
<feature type="region of interest" description="Disordered" evidence="1">
    <location>
        <begin position="1"/>
        <end position="21"/>
    </location>
</feature>
<gene>
    <name evidence="2" type="ORF">dnl_60870</name>
</gene>
<keyword evidence="3" id="KW-1185">Reference proteome</keyword>
<dbReference type="AlphaFoldDB" id="A0A975BE68"/>
<reference evidence="2" key="1">
    <citation type="journal article" date="2021" name="Microb. Physiol.">
        <title>Proteogenomic Insights into the Physiology of Marine, Sulfate-Reducing, Filamentous Desulfonema limicola and Desulfonema magnum.</title>
        <authorList>
            <person name="Schnaars V."/>
            <person name="Wohlbrand L."/>
            <person name="Scheve S."/>
            <person name="Hinrichs C."/>
            <person name="Reinhardt R."/>
            <person name="Rabus R."/>
        </authorList>
    </citation>
    <scope>NUCLEOTIDE SEQUENCE</scope>
    <source>
        <strain evidence="2">5ac10</strain>
    </source>
</reference>
<sequence>MNNEQKIDKSSTEENTVDLTDGMIITPSFYKKKKKSVKTDDEEPILDLDSQSFLDDEDEPVDLNAQTIAISKDNLNSPDFLSFTDSENAQDSEQPFDPETIFASGGDLDDIEETDVSDKIKNPEDYDDESVFELGQAILYEDEIPEQEQTIDLNADTISNTDTINISEKSKSDSDISDDLFSDFDTKTIIAPNGDLDSLDFDEPGEEDFDINAETLIYSGSDLDETSDLNSGIKDQEDDDDNEPLDLDEILDASDVNTDFIDAATVNMSENDIFQDNEDFSEQILDSGSTISIDPDTFIKETDNNEEPFVRDSTTMDGRDAEDAVISLEEATVLDLEEDAAIEPVVIEPVETTPYVPDSDENIPAQDEDDILDLDILQTVSSLDQIEKQEHEDTALDLINSLGDSDKPSEIEEPEDFLDALDLDPASFSQDEDDLEIMLNQGMKTIEEHDLEISDKQEAEPELPEPKDMSEPEDMPEPEETLAASISSAQIEASIERVINKIFSERIEKILIKVVEKAVSDEIAKFRASLMEDLTDEGHF</sequence>
<evidence type="ECO:0000313" key="2">
    <source>
        <dbReference type="EMBL" id="QTA83673.1"/>
    </source>
</evidence>
<feature type="region of interest" description="Disordered" evidence="1">
    <location>
        <begin position="451"/>
        <end position="487"/>
    </location>
</feature>
<dbReference type="RefSeq" id="WP_207689481.1">
    <property type="nucleotide sequence ID" value="NZ_CP061799.1"/>
</dbReference>
<dbReference type="KEGG" id="dli:dnl_60870"/>
<dbReference type="Proteomes" id="UP000663720">
    <property type="component" value="Chromosome"/>
</dbReference>
<organism evidence="2 3">
    <name type="scientific">Desulfonema limicola</name>
    <dbReference type="NCBI Taxonomy" id="45656"/>
    <lineage>
        <taxon>Bacteria</taxon>
        <taxon>Pseudomonadati</taxon>
        <taxon>Thermodesulfobacteriota</taxon>
        <taxon>Desulfobacteria</taxon>
        <taxon>Desulfobacterales</taxon>
        <taxon>Desulfococcaceae</taxon>
        <taxon>Desulfonema</taxon>
    </lineage>
</organism>
<feature type="region of interest" description="Disordered" evidence="1">
    <location>
        <begin position="75"/>
        <end position="127"/>
    </location>
</feature>
<feature type="region of interest" description="Disordered" evidence="1">
    <location>
        <begin position="36"/>
        <end position="58"/>
    </location>
</feature>
<feature type="compositionally biased region" description="Basic and acidic residues" evidence="1">
    <location>
        <begin position="1"/>
        <end position="12"/>
    </location>
</feature>
<feature type="compositionally biased region" description="Polar residues" evidence="1">
    <location>
        <begin position="75"/>
        <end position="87"/>
    </location>
</feature>
<protein>
    <submittedName>
        <fullName evidence="2">Uncharacterized protein</fullName>
    </submittedName>
</protein>